<evidence type="ECO:0000256" key="5">
    <source>
        <dbReference type="ARBA" id="ARBA00022692"/>
    </source>
</evidence>
<feature type="transmembrane region" description="Helical" evidence="11">
    <location>
        <begin position="106"/>
        <end position="126"/>
    </location>
</feature>
<keyword evidence="3 11" id="KW-0328">Glycosyltransferase</keyword>
<feature type="transmembrane region" description="Helical" evidence="11">
    <location>
        <begin position="183"/>
        <end position="202"/>
    </location>
</feature>
<dbReference type="PANTHER" id="PTHR30474:SF1">
    <property type="entry name" value="PEPTIDOGLYCAN GLYCOSYLTRANSFERASE MRDB"/>
    <property type="match status" value="1"/>
</dbReference>
<feature type="transmembrane region" description="Helical" evidence="11">
    <location>
        <begin position="12"/>
        <end position="32"/>
    </location>
</feature>
<dbReference type="GO" id="GO:0051301">
    <property type="term" value="P:cell division"/>
    <property type="evidence" value="ECO:0007669"/>
    <property type="project" value="InterPro"/>
</dbReference>
<reference evidence="12" key="1">
    <citation type="journal article" date="2020" name="mSystems">
        <title>Genome- and Community-Level Interaction Insights into Carbon Utilization and Element Cycling Functions of Hydrothermarchaeota in Hydrothermal Sediment.</title>
        <authorList>
            <person name="Zhou Z."/>
            <person name="Liu Y."/>
            <person name="Xu W."/>
            <person name="Pan J."/>
            <person name="Luo Z.H."/>
            <person name="Li M."/>
        </authorList>
    </citation>
    <scope>NUCLEOTIDE SEQUENCE [LARGE SCALE GENOMIC DNA]</scope>
    <source>
        <strain evidence="12">SpSt-503</strain>
    </source>
</reference>
<dbReference type="PROSITE" id="PS00428">
    <property type="entry name" value="FTSW_RODA_SPOVE"/>
    <property type="match status" value="1"/>
</dbReference>
<dbReference type="EC" id="2.4.99.28" evidence="11"/>
<comment type="catalytic activity">
    <reaction evidence="11">
        <text>[GlcNAc-(1-&gt;4)-Mur2Ac(oyl-L-Ala-gamma-D-Glu-L-Lys-D-Ala-D-Ala)](n)-di-trans,octa-cis-undecaprenyl diphosphate + beta-D-GlcNAc-(1-&gt;4)-Mur2Ac(oyl-L-Ala-gamma-D-Glu-L-Lys-D-Ala-D-Ala)-di-trans,octa-cis-undecaprenyl diphosphate = [GlcNAc-(1-&gt;4)-Mur2Ac(oyl-L-Ala-gamma-D-Glu-L-Lys-D-Ala-D-Ala)](n+1)-di-trans,octa-cis-undecaprenyl diphosphate + di-trans,octa-cis-undecaprenyl diphosphate + H(+)</text>
        <dbReference type="Rhea" id="RHEA:23708"/>
        <dbReference type="Rhea" id="RHEA-COMP:9602"/>
        <dbReference type="Rhea" id="RHEA-COMP:9603"/>
        <dbReference type="ChEBI" id="CHEBI:15378"/>
        <dbReference type="ChEBI" id="CHEBI:58405"/>
        <dbReference type="ChEBI" id="CHEBI:60033"/>
        <dbReference type="ChEBI" id="CHEBI:78435"/>
        <dbReference type="EC" id="2.4.99.28"/>
    </reaction>
</comment>
<dbReference type="EMBL" id="DSVL01000003">
    <property type="protein sequence ID" value="HFH27916.1"/>
    <property type="molecule type" value="Genomic_DNA"/>
</dbReference>
<dbReference type="InterPro" id="IPR011923">
    <property type="entry name" value="RodA/MrdB"/>
</dbReference>
<dbReference type="InterPro" id="IPR018365">
    <property type="entry name" value="Cell_cycle_FtsW-rel_CS"/>
</dbReference>
<evidence type="ECO:0000313" key="12">
    <source>
        <dbReference type="EMBL" id="HFH27916.1"/>
    </source>
</evidence>
<keyword evidence="10 11" id="KW-0961">Cell wall biogenesis/degradation</keyword>
<dbReference type="GO" id="GO:0009252">
    <property type="term" value="P:peptidoglycan biosynthetic process"/>
    <property type="evidence" value="ECO:0007669"/>
    <property type="project" value="UniProtKB-UniRule"/>
</dbReference>
<keyword evidence="7 11" id="KW-0573">Peptidoglycan synthesis</keyword>
<evidence type="ECO:0000256" key="4">
    <source>
        <dbReference type="ARBA" id="ARBA00022679"/>
    </source>
</evidence>
<dbReference type="GO" id="GO:0015648">
    <property type="term" value="F:lipid-linked peptidoglycan transporter activity"/>
    <property type="evidence" value="ECO:0007669"/>
    <property type="project" value="TreeGrafter"/>
</dbReference>
<name>A0A7C3E7N1_9SPIR</name>
<dbReference type="InterPro" id="IPR001182">
    <property type="entry name" value="FtsW/RodA"/>
</dbReference>
<comment type="similarity">
    <text evidence="11">Belongs to the SEDS family. MrdB/RodA subfamily.</text>
</comment>
<accession>A0A7C3E7N1</accession>
<feature type="transmembrane region" description="Helical" evidence="11">
    <location>
        <begin position="76"/>
        <end position="94"/>
    </location>
</feature>
<dbReference type="NCBIfam" id="NF037961">
    <property type="entry name" value="RodA_shape"/>
    <property type="match status" value="1"/>
</dbReference>
<evidence type="ECO:0000256" key="1">
    <source>
        <dbReference type="ARBA" id="ARBA00004141"/>
    </source>
</evidence>
<sequence>MNFKRLTEIDFSLFFSTIILTLFGILMIYSSGVNSSGVLVTNEYIKQIIFAVIGIALIGIVVVYDYRRFYDYAEYFYAFFLLLVLYTVFFGKLVNGARAWIGFGNFGIQPSEFLKIATIIVLAKYLENTQRSEEHLKRFAIAGVIVLIPMLFILLQPDLGTALVFIPIFLVTCFIAGITKRYIVYTVLLIGLIGFFTILPLWQIHILKGALPFLKIFQNVKIVSIMELSMILISGIAWYGYKRYRKDYFYWIVYFLSLVIISLLASFAAHKVLKDYQIMRLIVFLDPYIDPKGSGWNIIQSITAIGSGGLFGKGYLQGTQSHYRFLPQQSTDFIFSIFSEEMGFIGGLLLFSLFLLIVLRLLNIMKTTSDPFGAYIVAGFSGMLVFHFLINVGMTMGIMPITGIPLIFLSYGGSSLLSALLGIGISLSIYVRRFEH</sequence>
<dbReference type="GO" id="GO:0005886">
    <property type="term" value="C:plasma membrane"/>
    <property type="evidence" value="ECO:0007669"/>
    <property type="project" value="UniProtKB-SubCell"/>
</dbReference>
<dbReference type="GO" id="GO:0008360">
    <property type="term" value="P:regulation of cell shape"/>
    <property type="evidence" value="ECO:0007669"/>
    <property type="project" value="UniProtKB-KW"/>
</dbReference>
<comment type="caution">
    <text evidence="12">The sequence shown here is derived from an EMBL/GenBank/DDBJ whole genome shotgun (WGS) entry which is preliminary data.</text>
</comment>
<comment type="subcellular location">
    <subcellularLocation>
        <location evidence="11">Cell membrane</location>
        <topology evidence="11">Multi-pass membrane protein</topology>
    </subcellularLocation>
    <subcellularLocation>
        <location evidence="1">Membrane</location>
        <topology evidence="1">Multi-pass membrane protein</topology>
    </subcellularLocation>
</comment>
<gene>
    <name evidence="11 12" type="primary">rodA</name>
    <name evidence="12" type="ORF">ENS59_00140</name>
</gene>
<feature type="transmembrane region" description="Helical" evidence="11">
    <location>
        <begin position="374"/>
        <end position="394"/>
    </location>
</feature>
<evidence type="ECO:0000256" key="8">
    <source>
        <dbReference type="ARBA" id="ARBA00022989"/>
    </source>
</evidence>
<feature type="transmembrane region" description="Helical" evidence="11">
    <location>
        <begin position="342"/>
        <end position="362"/>
    </location>
</feature>
<dbReference type="GO" id="GO:0032153">
    <property type="term" value="C:cell division site"/>
    <property type="evidence" value="ECO:0007669"/>
    <property type="project" value="TreeGrafter"/>
</dbReference>
<keyword evidence="9 11" id="KW-0472">Membrane</keyword>
<dbReference type="NCBIfam" id="TIGR02210">
    <property type="entry name" value="rodA_shape"/>
    <property type="match status" value="1"/>
</dbReference>
<evidence type="ECO:0000256" key="2">
    <source>
        <dbReference type="ARBA" id="ARBA00022475"/>
    </source>
</evidence>
<evidence type="ECO:0000256" key="10">
    <source>
        <dbReference type="ARBA" id="ARBA00023316"/>
    </source>
</evidence>
<keyword evidence="8 11" id="KW-1133">Transmembrane helix</keyword>
<feature type="transmembrane region" description="Helical" evidence="11">
    <location>
        <begin position="222"/>
        <end position="241"/>
    </location>
</feature>
<evidence type="ECO:0000256" key="9">
    <source>
        <dbReference type="ARBA" id="ARBA00023136"/>
    </source>
</evidence>
<keyword evidence="5 11" id="KW-0812">Transmembrane</keyword>
<keyword evidence="2 11" id="KW-1003">Cell membrane</keyword>
<dbReference type="Pfam" id="PF01098">
    <property type="entry name" value="FTSW_RODA_SPOVE"/>
    <property type="match status" value="2"/>
</dbReference>
<dbReference type="HAMAP" id="MF_02079">
    <property type="entry name" value="PGT_RodA"/>
    <property type="match status" value="1"/>
</dbReference>
<proteinExistence type="inferred from homology"/>
<dbReference type="GO" id="GO:0008955">
    <property type="term" value="F:peptidoglycan glycosyltransferase activity"/>
    <property type="evidence" value="ECO:0007669"/>
    <property type="project" value="UniProtKB-UniRule"/>
</dbReference>
<comment type="function">
    <text evidence="11">Peptidoglycan polymerase that is essential for cell wall elongation.</text>
</comment>
<organism evidence="12">
    <name type="scientific">Gracilinema caldarium</name>
    <dbReference type="NCBI Taxonomy" id="215591"/>
    <lineage>
        <taxon>Bacteria</taxon>
        <taxon>Pseudomonadati</taxon>
        <taxon>Spirochaetota</taxon>
        <taxon>Spirochaetia</taxon>
        <taxon>Spirochaetales</taxon>
        <taxon>Breznakiellaceae</taxon>
        <taxon>Gracilinema</taxon>
    </lineage>
</organism>
<feature type="transmembrane region" description="Helical" evidence="11">
    <location>
        <begin position="44"/>
        <end position="64"/>
    </location>
</feature>
<evidence type="ECO:0000256" key="6">
    <source>
        <dbReference type="ARBA" id="ARBA00022960"/>
    </source>
</evidence>
<evidence type="ECO:0000256" key="7">
    <source>
        <dbReference type="ARBA" id="ARBA00022984"/>
    </source>
</evidence>
<evidence type="ECO:0000256" key="3">
    <source>
        <dbReference type="ARBA" id="ARBA00022676"/>
    </source>
</evidence>
<evidence type="ECO:0000256" key="11">
    <source>
        <dbReference type="HAMAP-Rule" id="MF_02079"/>
    </source>
</evidence>
<dbReference type="PANTHER" id="PTHR30474">
    <property type="entry name" value="CELL CYCLE PROTEIN"/>
    <property type="match status" value="1"/>
</dbReference>
<comment type="pathway">
    <text evidence="11">Cell wall biogenesis; peptidoglycan biosynthesis.</text>
</comment>
<dbReference type="AlphaFoldDB" id="A0A7C3E7N1"/>
<keyword evidence="6 11" id="KW-0133">Cell shape</keyword>
<feature type="transmembrane region" description="Helical" evidence="11">
    <location>
        <begin position="248"/>
        <end position="269"/>
    </location>
</feature>
<protein>
    <recommendedName>
        <fullName evidence="11">Peptidoglycan glycosyltransferase RodA</fullName>
        <shortName evidence="11">PGT</shortName>
        <ecNumber evidence="11">2.4.99.28</ecNumber>
    </recommendedName>
    <alternativeName>
        <fullName evidence="11">Cell elongation protein RodA</fullName>
    </alternativeName>
    <alternativeName>
        <fullName evidence="11">Cell wall polymerase</fullName>
    </alternativeName>
    <alternativeName>
        <fullName evidence="11">Peptidoglycan polymerase</fullName>
        <shortName evidence="11">PG polymerase</shortName>
    </alternativeName>
</protein>
<dbReference type="GO" id="GO:0071555">
    <property type="term" value="P:cell wall organization"/>
    <property type="evidence" value="ECO:0007669"/>
    <property type="project" value="UniProtKB-KW"/>
</dbReference>
<dbReference type="UniPathway" id="UPA00219"/>
<keyword evidence="4 11" id="KW-0808">Transferase</keyword>
<feature type="transmembrane region" description="Helical" evidence="11">
    <location>
        <begin position="138"/>
        <end position="155"/>
    </location>
</feature>
<feature type="transmembrane region" description="Helical" evidence="11">
    <location>
        <begin position="161"/>
        <end position="178"/>
    </location>
</feature>
<feature type="transmembrane region" description="Helical" evidence="11">
    <location>
        <begin position="406"/>
        <end position="431"/>
    </location>
</feature>